<proteinExistence type="predicted"/>
<protein>
    <submittedName>
        <fullName evidence="1">Uncharacterized protein</fullName>
    </submittedName>
</protein>
<dbReference type="AlphaFoldDB" id="A0A9D5CQA4"/>
<keyword evidence="2" id="KW-1185">Reference proteome</keyword>
<comment type="caution">
    <text evidence="1">The sequence shown here is derived from an EMBL/GenBank/DDBJ whole genome shotgun (WGS) entry which is preliminary data.</text>
</comment>
<evidence type="ECO:0000313" key="1">
    <source>
        <dbReference type="EMBL" id="KAJ0977049.1"/>
    </source>
</evidence>
<dbReference type="Proteomes" id="UP001085076">
    <property type="component" value="Miscellaneous, Linkage group lg03"/>
</dbReference>
<dbReference type="EMBL" id="JAGGNH010000003">
    <property type="protein sequence ID" value="KAJ0977049.1"/>
    <property type="molecule type" value="Genomic_DNA"/>
</dbReference>
<dbReference type="PANTHER" id="PTHR34958:SF1">
    <property type="entry name" value="ARMADILLO-LIKE HELICAL DOMAIN-CONTAINING PROTEIN"/>
    <property type="match status" value="1"/>
</dbReference>
<dbReference type="PANTHER" id="PTHR34958">
    <property type="entry name" value="CONDITIONAL LOSS-OF-GROWTH 1"/>
    <property type="match status" value="1"/>
</dbReference>
<sequence length="501" mass="56542">MFISKVVKTLLEISRENALAEVVHCKLICMLTNMCYQVSDGIDFICFEYSQANSKEERRNLFLILFDYVLHQINKICQTNGTSSYVYDEIQPVASMLTLADEPEVFYIAVKHGVEGIGEIMQRSISFAFSRSPNCERQHMLLEKITRKIDATISTYTCLDNEFSYMIRITKSYKSLSNIDELVDADTRAKVKFSWATVHSSSFREQRIVDAGSLDLTCLSIPLPVCMLCGLLKSKHNYIRWGFLFVLEKLLVCYKLLLDETELQYRGYEDSASHNSGGKRLDKANAVIDIMSCALSLVVHFNETDHISILKMCDMLFSLLCLRLHPSNKMPRGDLKRLGHLSGSAKKSFINDLEPHLAARVLPSLFYWPLIQHAGAATDDIGLGVAVGSKGMGNLPGATSDIRAALLLLLICKCTSDPTVLSEVEGEEFFRGLLDDPDSRVAYYSSAFLLKRMTEESDKYQRMLESLIYKAQQSNNKKLLENPYLQMRGILQLSNDLGAQL</sequence>
<gene>
    <name evidence="1" type="ORF">J5N97_012523</name>
</gene>
<reference evidence="1" key="1">
    <citation type="submission" date="2021-03" db="EMBL/GenBank/DDBJ databases">
        <authorList>
            <person name="Li Z."/>
            <person name="Yang C."/>
        </authorList>
    </citation>
    <scope>NUCLEOTIDE SEQUENCE</scope>
    <source>
        <strain evidence="1">Dzin_1.0</strain>
        <tissue evidence="1">Leaf</tissue>
    </source>
</reference>
<evidence type="ECO:0000313" key="2">
    <source>
        <dbReference type="Proteomes" id="UP001085076"/>
    </source>
</evidence>
<reference evidence="1" key="2">
    <citation type="journal article" date="2022" name="Hortic Res">
        <title>The genome of Dioscorea zingiberensis sheds light on the biosynthesis, origin and evolution of the medicinally important diosgenin saponins.</title>
        <authorList>
            <person name="Li Y."/>
            <person name="Tan C."/>
            <person name="Li Z."/>
            <person name="Guo J."/>
            <person name="Li S."/>
            <person name="Chen X."/>
            <person name="Wang C."/>
            <person name="Dai X."/>
            <person name="Yang H."/>
            <person name="Song W."/>
            <person name="Hou L."/>
            <person name="Xu J."/>
            <person name="Tong Z."/>
            <person name="Xu A."/>
            <person name="Yuan X."/>
            <person name="Wang W."/>
            <person name="Yang Q."/>
            <person name="Chen L."/>
            <person name="Sun Z."/>
            <person name="Wang K."/>
            <person name="Pan B."/>
            <person name="Chen J."/>
            <person name="Bao Y."/>
            <person name="Liu F."/>
            <person name="Qi X."/>
            <person name="Gang D.R."/>
            <person name="Wen J."/>
            <person name="Li J."/>
        </authorList>
    </citation>
    <scope>NUCLEOTIDE SEQUENCE</scope>
    <source>
        <strain evidence="1">Dzin_1.0</strain>
    </source>
</reference>
<organism evidence="1 2">
    <name type="scientific">Dioscorea zingiberensis</name>
    <dbReference type="NCBI Taxonomy" id="325984"/>
    <lineage>
        <taxon>Eukaryota</taxon>
        <taxon>Viridiplantae</taxon>
        <taxon>Streptophyta</taxon>
        <taxon>Embryophyta</taxon>
        <taxon>Tracheophyta</taxon>
        <taxon>Spermatophyta</taxon>
        <taxon>Magnoliopsida</taxon>
        <taxon>Liliopsida</taxon>
        <taxon>Dioscoreales</taxon>
        <taxon>Dioscoreaceae</taxon>
        <taxon>Dioscorea</taxon>
    </lineage>
</organism>
<name>A0A9D5CQA4_9LILI</name>
<accession>A0A9D5CQA4</accession>
<dbReference type="OrthoDB" id="1905883at2759"/>